<dbReference type="AlphaFoldDB" id="A0A9W7BQF4"/>
<dbReference type="GO" id="GO:0003755">
    <property type="term" value="F:peptidyl-prolyl cis-trans isomerase activity"/>
    <property type="evidence" value="ECO:0007669"/>
    <property type="project" value="UniProtKB-KW"/>
</dbReference>
<dbReference type="InterPro" id="IPR050754">
    <property type="entry name" value="FKBP4/5/8-like"/>
</dbReference>
<dbReference type="EC" id="5.2.1.8" evidence="3"/>
<feature type="region of interest" description="Disordered" evidence="4">
    <location>
        <begin position="443"/>
        <end position="462"/>
    </location>
</feature>
<evidence type="ECO:0000256" key="3">
    <source>
        <dbReference type="PROSITE-ProRule" id="PRU00277"/>
    </source>
</evidence>
<keyword evidence="7" id="KW-1185">Reference proteome</keyword>
<dbReference type="InterPro" id="IPR001179">
    <property type="entry name" value="PPIase_FKBP_dom"/>
</dbReference>
<sequence>MSDNFIPPTAKIVHPDPEETAPKYTPPPPPKFSLRKCLKCSGYGKGLIVHNGLCRSCNLSTFPPLTDAELTDGWFSVSDIGDNFVLKKIVKLEEEYVPENRVMVGSRIKIHHVSRLLSNNEIYSTSRSEVDGKLVGGTDDEEEIIVGRGNVIKGLDIALLTMVLGETSLIKILSPSYSYLTNPSLTPKVKLGDSLLIEVKVTSCGDILPRFPTKEELEATKQSRKKEAEQELKENPPVPYQERRSIALKEKDLGNVQFSLGNYKSAKSHYDNGFINIFIHRDEWSHFVSDSEKELFNEVKSVLHLNRCCCRLKMGELDDALWDADKSIEFHGGDYVKGHFRRMQVYVGFLRRELEKEKGGKYWDVERAEGYAGRAREDWRRCGEILGGKVDGAIEKSYKVLEGLENVLAKVRRKYEKDQKKLYKDKIVKGLDENYRKLKIKEERRKKKEDEDEDEDMPELED</sequence>
<evidence type="ECO:0000259" key="5">
    <source>
        <dbReference type="PROSITE" id="PS50059"/>
    </source>
</evidence>
<dbReference type="Proteomes" id="UP001165160">
    <property type="component" value="Unassembled WGS sequence"/>
</dbReference>
<dbReference type="PROSITE" id="PS50059">
    <property type="entry name" value="FKBP_PPIASE"/>
    <property type="match status" value="1"/>
</dbReference>
<comment type="catalytic activity">
    <reaction evidence="3">
        <text>[protein]-peptidylproline (omega=180) = [protein]-peptidylproline (omega=0)</text>
        <dbReference type="Rhea" id="RHEA:16237"/>
        <dbReference type="Rhea" id="RHEA-COMP:10747"/>
        <dbReference type="Rhea" id="RHEA-COMP:10748"/>
        <dbReference type="ChEBI" id="CHEBI:83833"/>
        <dbReference type="ChEBI" id="CHEBI:83834"/>
        <dbReference type="EC" id="5.2.1.8"/>
    </reaction>
</comment>
<feature type="compositionally biased region" description="Basic and acidic residues" evidence="4">
    <location>
        <begin position="216"/>
        <end position="234"/>
    </location>
</feature>
<feature type="region of interest" description="Disordered" evidence="4">
    <location>
        <begin position="216"/>
        <end position="240"/>
    </location>
</feature>
<dbReference type="Gene3D" id="3.10.50.40">
    <property type="match status" value="1"/>
</dbReference>
<gene>
    <name evidence="6" type="ORF">TrVE_jg8220</name>
</gene>
<evidence type="ECO:0000313" key="7">
    <source>
        <dbReference type="Proteomes" id="UP001165160"/>
    </source>
</evidence>
<proteinExistence type="predicted"/>
<dbReference type="Pfam" id="PF00254">
    <property type="entry name" value="FKBP_C"/>
    <property type="match status" value="1"/>
</dbReference>
<accession>A0A9W7BQF4</accession>
<dbReference type="Gene3D" id="1.25.40.10">
    <property type="entry name" value="Tetratricopeptide repeat domain"/>
    <property type="match status" value="1"/>
</dbReference>
<keyword evidence="1" id="KW-0677">Repeat</keyword>
<feature type="domain" description="PPIase FKBP-type" evidence="5">
    <location>
        <begin position="105"/>
        <end position="205"/>
    </location>
</feature>
<keyword evidence="3" id="KW-0413">Isomerase</keyword>
<protein>
    <recommendedName>
        <fullName evidence="3">peptidylprolyl isomerase</fullName>
        <ecNumber evidence="3">5.2.1.8</ecNumber>
    </recommendedName>
</protein>
<dbReference type="SUPFAM" id="SSF54534">
    <property type="entry name" value="FKBP-like"/>
    <property type="match status" value="1"/>
</dbReference>
<reference evidence="7" key="1">
    <citation type="journal article" date="2023" name="Commun. Biol.">
        <title>Genome analysis of Parmales, the sister group of diatoms, reveals the evolutionary specialization of diatoms from phago-mixotrophs to photoautotrophs.</title>
        <authorList>
            <person name="Ban H."/>
            <person name="Sato S."/>
            <person name="Yoshikawa S."/>
            <person name="Yamada K."/>
            <person name="Nakamura Y."/>
            <person name="Ichinomiya M."/>
            <person name="Sato N."/>
            <person name="Blanc-Mathieu R."/>
            <person name="Endo H."/>
            <person name="Kuwata A."/>
            <person name="Ogata H."/>
        </authorList>
    </citation>
    <scope>NUCLEOTIDE SEQUENCE [LARGE SCALE GENOMIC DNA]</scope>
    <source>
        <strain evidence="7">NIES 3699</strain>
    </source>
</reference>
<evidence type="ECO:0000256" key="1">
    <source>
        <dbReference type="ARBA" id="ARBA00022737"/>
    </source>
</evidence>
<comment type="caution">
    <text evidence="6">The sequence shown here is derived from an EMBL/GenBank/DDBJ whole genome shotgun (WGS) entry which is preliminary data.</text>
</comment>
<dbReference type="PANTHER" id="PTHR46512">
    <property type="entry name" value="PEPTIDYLPROLYL ISOMERASE"/>
    <property type="match status" value="1"/>
</dbReference>
<evidence type="ECO:0000313" key="6">
    <source>
        <dbReference type="EMBL" id="GMH94874.1"/>
    </source>
</evidence>
<dbReference type="EMBL" id="BRXX01000161">
    <property type="protein sequence ID" value="GMH94874.1"/>
    <property type="molecule type" value="Genomic_DNA"/>
</dbReference>
<evidence type="ECO:0000256" key="4">
    <source>
        <dbReference type="SAM" id="MobiDB-lite"/>
    </source>
</evidence>
<dbReference type="InterPro" id="IPR011990">
    <property type="entry name" value="TPR-like_helical_dom_sf"/>
</dbReference>
<keyword evidence="2" id="KW-0802">TPR repeat</keyword>
<evidence type="ECO:0000256" key="2">
    <source>
        <dbReference type="ARBA" id="ARBA00022803"/>
    </source>
</evidence>
<name>A0A9W7BQF4_9STRA</name>
<dbReference type="InterPro" id="IPR046357">
    <property type="entry name" value="PPIase_dom_sf"/>
</dbReference>
<feature type="region of interest" description="Disordered" evidence="4">
    <location>
        <begin position="1"/>
        <end position="27"/>
    </location>
</feature>
<keyword evidence="3" id="KW-0697">Rotamase</keyword>
<dbReference type="SUPFAM" id="SSF48452">
    <property type="entry name" value="TPR-like"/>
    <property type="match status" value="1"/>
</dbReference>
<organism evidence="6 7">
    <name type="scientific">Triparma verrucosa</name>
    <dbReference type="NCBI Taxonomy" id="1606542"/>
    <lineage>
        <taxon>Eukaryota</taxon>
        <taxon>Sar</taxon>
        <taxon>Stramenopiles</taxon>
        <taxon>Ochrophyta</taxon>
        <taxon>Bolidophyceae</taxon>
        <taxon>Parmales</taxon>
        <taxon>Triparmaceae</taxon>
        <taxon>Triparma</taxon>
    </lineage>
</organism>
<feature type="compositionally biased region" description="Acidic residues" evidence="4">
    <location>
        <begin position="450"/>
        <end position="462"/>
    </location>
</feature>
<dbReference type="PANTHER" id="PTHR46512:SF9">
    <property type="entry name" value="PEPTIDYLPROLYL ISOMERASE"/>
    <property type="match status" value="1"/>
</dbReference>